<organism evidence="2 3">
    <name type="scientific">Pseudomonas putida</name>
    <name type="common">Arthrobacter siderocapsulatus</name>
    <dbReference type="NCBI Taxonomy" id="303"/>
    <lineage>
        <taxon>Bacteria</taxon>
        <taxon>Pseudomonadati</taxon>
        <taxon>Pseudomonadota</taxon>
        <taxon>Gammaproteobacteria</taxon>
        <taxon>Pseudomonadales</taxon>
        <taxon>Pseudomonadaceae</taxon>
        <taxon>Pseudomonas</taxon>
    </lineage>
</organism>
<dbReference type="InterPro" id="IPR002500">
    <property type="entry name" value="PAPS_reduct_dom"/>
</dbReference>
<dbReference type="PANTHER" id="PTHR43196:SF2">
    <property type="entry name" value="PHOSPHOADENOSINE PHOSPHOSULFATE REDUCTASE"/>
    <property type="match status" value="1"/>
</dbReference>
<dbReference type="RefSeq" id="WP_198746887.1">
    <property type="nucleotide sequence ID" value="NZ_JAEHTE010000002.1"/>
</dbReference>
<name>A0A8I1EB68_PSEPU</name>
<comment type="caution">
    <text evidence="2">The sequence shown here is derived from an EMBL/GenBank/DDBJ whole genome shotgun (WGS) entry which is preliminary data.</text>
</comment>
<dbReference type="SUPFAM" id="SSF52402">
    <property type="entry name" value="Adenine nucleotide alpha hydrolases-like"/>
    <property type="match status" value="1"/>
</dbReference>
<dbReference type="Gene3D" id="3.40.50.620">
    <property type="entry name" value="HUPs"/>
    <property type="match status" value="1"/>
</dbReference>
<dbReference type="GO" id="GO:0003824">
    <property type="term" value="F:catalytic activity"/>
    <property type="evidence" value="ECO:0007669"/>
    <property type="project" value="InterPro"/>
</dbReference>
<dbReference type="PANTHER" id="PTHR43196">
    <property type="entry name" value="SULFATE ADENYLYLTRANSFERASE SUBUNIT 2"/>
    <property type="match status" value="1"/>
</dbReference>
<evidence type="ECO:0000313" key="3">
    <source>
        <dbReference type="Proteomes" id="UP000637061"/>
    </source>
</evidence>
<evidence type="ECO:0000259" key="1">
    <source>
        <dbReference type="Pfam" id="PF01507"/>
    </source>
</evidence>
<gene>
    <name evidence="2" type="ORF">JEU22_05060</name>
</gene>
<protein>
    <submittedName>
        <fullName evidence="2">Phosphoadenosine phosphosulfate reductase family protein</fullName>
    </submittedName>
</protein>
<dbReference type="Pfam" id="PF01507">
    <property type="entry name" value="PAPS_reduct"/>
    <property type="match status" value="1"/>
</dbReference>
<feature type="domain" description="Phosphoadenosine phosphosulphate reductase" evidence="1">
    <location>
        <begin position="10"/>
        <end position="67"/>
    </location>
</feature>
<dbReference type="InterPro" id="IPR050128">
    <property type="entry name" value="Sulfate_adenylyltrnsfr_sub2"/>
</dbReference>
<accession>A0A8I1EB68</accession>
<reference evidence="2" key="1">
    <citation type="submission" date="2020-12" db="EMBL/GenBank/DDBJ databases">
        <title>Enhanced detection system for hospital associated transmission using whole genome sequencing surveillance.</title>
        <authorList>
            <person name="Harrison L.H."/>
            <person name="Van Tyne D."/>
            <person name="Marsh J.W."/>
            <person name="Griffith M.P."/>
            <person name="Snyder D.J."/>
            <person name="Cooper V.S."/>
            <person name="Mustapha M."/>
        </authorList>
    </citation>
    <scope>NUCLEOTIDE SEQUENCE</scope>
    <source>
        <strain evidence="2">PSB00042</strain>
    </source>
</reference>
<dbReference type="EMBL" id="JAEHTE010000002">
    <property type="protein sequence ID" value="MBI6883275.1"/>
    <property type="molecule type" value="Genomic_DNA"/>
</dbReference>
<dbReference type="AlphaFoldDB" id="A0A8I1EB68"/>
<dbReference type="Proteomes" id="UP000637061">
    <property type="component" value="Unassembled WGS sequence"/>
</dbReference>
<dbReference type="InterPro" id="IPR014729">
    <property type="entry name" value="Rossmann-like_a/b/a_fold"/>
</dbReference>
<evidence type="ECO:0000313" key="2">
    <source>
        <dbReference type="EMBL" id="MBI6883275.1"/>
    </source>
</evidence>
<sequence>MLHSDIGPFWVSASGGRTSMMMARLIQLAFPGVDIPFVFANTGEEHPATLEFVKNCQDHWGMPIVWVEAVVHHGERRACTHKVVDFETAKRSGRDGPFEDVVKKYGLPSKMYPHCTRELKINPMYSYIRSIGFEGKSAVGIRGDEPKRLGKDPNVIYPMANWWPTTKQEVLDWWAAQPFDLELAGEEEGNCTWCWQKSDKKHAINLSRNPGWFDFPAYLEENYASIKAPVEPRRIFRGGRSTAQLIESINI</sequence>
<proteinExistence type="predicted"/>